<dbReference type="PANTHER" id="PTHR11177">
    <property type="entry name" value="CHITINASE"/>
    <property type="match status" value="1"/>
</dbReference>
<name>A0A0D6ELL9_SPOSA</name>
<dbReference type="SMART" id="SM00636">
    <property type="entry name" value="Glyco_18"/>
    <property type="match status" value="1"/>
</dbReference>
<evidence type="ECO:0000256" key="2">
    <source>
        <dbReference type="ARBA" id="ARBA00022801"/>
    </source>
</evidence>
<feature type="domain" description="GH18" evidence="9">
    <location>
        <begin position="13"/>
        <end position="391"/>
    </location>
</feature>
<keyword evidence="2 7" id="KW-0378">Hydrolase</keyword>
<dbReference type="InterPro" id="IPR001223">
    <property type="entry name" value="Glyco_hydro18_cat"/>
</dbReference>
<dbReference type="Proteomes" id="UP000243876">
    <property type="component" value="Unassembled WGS sequence"/>
</dbReference>
<dbReference type="GO" id="GO:0008061">
    <property type="term" value="F:chitin binding"/>
    <property type="evidence" value="ECO:0007669"/>
    <property type="project" value="InterPro"/>
</dbReference>
<keyword evidence="3" id="KW-0146">Chitin degradation</keyword>
<gene>
    <name evidence="10" type="primary">SPOSA6832_02541</name>
</gene>
<protein>
    <submittedName>
        <fullName evidence="10">SPOSA6832_02541-mRNA-1:cds</fullName>
    </submittedName>
</protein>
<organism evidence="10 11">
    <name type="scientific">Sporidiobolus salmonicolor</name>
    <name type="common">Yeast-like fungus</name>
    <name type="synonym">Sporobolomyces salmonicolor</name>
    <dbReference type="NCBI Taxonomy" id="5005"/>
    <lineage>
        <taxon>Eukaryota</taxon>
        <taxon>Fungi</taxon>
        <taxon>Dikarya</taxon>
        <taxon>Basidiomycota</taxon>
        <taxon>Pucciniomycotina</taxon>
        <taxon>Microbotryomycetes</taxon>
        <taxon>Sporidiobolales</taxon>
        <taxon>Sporidiobolaceae</taxon>
        <taxon>Sporobolomyces</taxon>
    </lineage>
</organism>
<keyword evidence="11" id="KW-1185">Reference proteome</keyword>
<dbReference type="AlphaFoldDB" id="A0A0D6ELL9"/>
<keyword evidence="5 7" id="KW-0326">Glycosidase</keyword>
<dbReference type="PANTHER" id="PTHR11177:SF317">
    <property type="entry name" value="CHITINASE 12-RELATED"/>
    <property type="match status" value="1"/>
</dbReference>
<keyword evidence="4" id="KW-0119">Carbohydrate metabolism</keyword>
<dbReference type="Pfam" id="PF00704">
    <property type="entry name" value="Glyco_hydro_18"/>
    <property type="match status" value="1"/>
</dbReference>
<evidence type="ECO:0000256" key="6">
    <source>
        <dbReference type="ARBA" id="ARBA00023326"/>
    </source>
</evidence>
<dbReference type="SUPFAM" id="SSF51445">
    <property type="entry name" value="(Trans)glycosidases"/>
    <property type="match status" value="1"/>
</dbReference>
<evidence type="ECO:0000313" key="11">
    <source>
        <dbReference type="Proteomes" id="UP000243876"/>
    </source>
</evidence>
<dbReference type="InterPro" id="IPR017853">
    <property type="entry name" value="GH"/>
</dbReference>
<dbReference type="PROSITE" id="PS51910">
    <property type="entry name" value="GH18_2"/>
    <property type="match status" value="1"/>
</dbReference>
<comment type="catalytic activity">
    <reaction evidence="1">
        <text>Random endo-hydrolysis of N-acetyl-beta-D-glucosaminide (1-&gt;4)-beta-linkages in chitin and chitodextrins.</text>
        <dbReference type="EC" id="3.2.1.14"/>
    </reaction>
</comment>
<proteinExistence type="inferred from homology"/>
<evidence type="ECO:0000313" key="10">
    <source>
        <dbReference type="EMBL" id="CEQ40874.1"/>
    </source>
</evidence>
<dbReference type="InterPro" id="IPR050314">
    <property type="entry name" value="Glycosyl_Hydrlase_18"/>
</dbReference>
<keyword evidence="6" id="KW-0624">Polysaccharide degradation</keyword>
<evidence type="ECO:0000256" key="1">
    <source>
        <dbReference type="ARBA" id="ARBA00000822"/>
    </source>
</evidence>
<dbReference type="PROSITE" id="PS01095">
    <property type="entry name" value="GH18_1"/>
    <property type="match status" value="1"/>
</dbReference>
<evidence type="ECO:0000256" key="4">
    <source>
        <dbReference type="ARBA" id="ARBA00023277"/>
    </source>
</evidence>
<evidence type="ECO:0000256" key="3">
    <source>
        <dbReference type="ARBA" id="ARBA00023024"/>
    </source>
</evidence>
<evidence type="ECO:0000256" key="8">
    <source>
        <dbReference type="RuleBase" id="RU004453"/>
    </source>
</evidence>
<feature type="non-terminal residue" evidence="10">
    <location>
        <position position="1"/>
    </location>
</feature>
<dbReference type="InterPro" id="IPR029070">
    <property type="entry name" value="Chitinase_insertion_sf"/>
</dbReference>
<dbReference type="InterPro" id="IPR011583">
    <property type="entry name" value="Chitinase_II/V-like_cat"/>
</dbReference>
<dbReference type="Gene3D" id="3.10.50.10">
    <property type="match status" value="1"/>
</dbReference>
<dbReference type="EMBL" id="CENE01000009">
    <property type="protein sequence ID" value="CEQ40874.1"/>
    <property type="molecule type" value="Genomic_DNA"/>
</dbReference>
<evidence type="ECO:0000256" key="7">
    <source>
        <dbReference type="RuleBase" id="RU000489"/>
    </source>
</evidence>
<accession>A0A0D6ELL9</accession>
<dbReference type="Gene3D" id="3.20.20.80">
    <property type="entry name" value="Glycosidases"/>
    <property type="match status" value="1"/>
</dbReference>
<dbReference type="GO" id="GO:0005576">
    <property type="term" value="C:extracellular region"/>
    <property type="evidence" value="ECO:0007669"/>
    <property type="project" value="TreeGrafter"/>
</dbReference>
<dbReference type="GO" id="GO:0000272">
    <property type="term" value="P:polysaccharide catabolic process"/>
    <property type="evidence" value="ECO:0007669"/>
    <property type="project" value="UniProtKB-KW"/>
</dbReference>
<comment type="similarity">
    <text evidence="8">Belongs to the glycosyl hydrolase 18 family.</text>
</comment>
<dbReference type="GO" id="GO:0008843">
    <property type="term" value="F:endochitinase activity"/>
    <property type="evidence" value="ECO:0007669"/>
    <property type="project" value="UniProtKB-EC"/>
</dbReference>
<sequence length="418" mass="45297">MVHGYGAGFTGKKVVDGYYPSYSVSPENVLYSNYTHLNYFVFTTTPDASHSIKPWNALILVPASAISQAGIDDSTITDFVARAHAAGITVSYTVGGYTGSQYFSSNVATAANRTVFAQTLVSVMQEYDFDGIDIDWEYPGTQGEGDNIVSPNDAGNFLLFLQTLRNVAGVDARLSMAASVGGIYGPDGTILTDMSAWATVLDYVTVMTYDITGTWSGFTGPNAPLYGTCEPASNPYNIQSGVNIYIQAGFQPNHVLFGFPGYSYSYYVTPPLKSTTCSDGSTSTLYQYPAGTNCGNWVGSGSQYLYSDLVSNGWFEPQSGFRRIRDSTSQTVVLYNPQTQLFIPTEDPISAWAKARYAFQRRLAGVNVFDVSGDTPDGALVTQLRNGLYLNGATSIPTSRLAKRHLEEKARRAKLASH</sequence>
<dbReference type="OrthoDB" id="73875at2759"/>
<evidence type="ECO:0000256" key="5">
    <source>
        <dbReference type="ARBA" id="ARBA00023295"/>
    </source>
</evidence>
<dbReference type="GO" id="GO:0006032">
    <property type="term" value="P:chitin catabolic process"/>
    <property type="evidence" value="ECO:0007669"/>
    <property type="project" value="UniProtKB-KW"/>
</dbReference>
<evidence type="ECO:0000259" key="9">
    <source>
        <dbReference type="PROSITE" id="PS51910"/>
    </source>
</evidence>
<reference evidence="11" key="1">
    <citation type="submission" date="2015-02" db="EMBL/GenBank/DDBJ databases">
        <authorList>
            <person name="Gon?alves P."/>
        </authorList>
    </citation>
    <scope>NUCLEOTIDE SEQUENCE [LARGE SCALE GENOMIC DNA]</scope>
</reference>
<dbReference type="InterPro" id="IPR001579">
    <property type="entry name" value="Glyco_hydro_18_chit_AS"/>
</dbReference>